<dbReference type="EMBL" id="JAHLQT010000697">
    <property type="protein sequence ID" value="KAG7178186.1"/>
    <property type="molecule type" value="Genomic_DNA"/>
</dbReference>
<evidence type="ECO:0000313" key="3">
    <source>
        <dbReference type="Proteomes" id="UP000747542"/>
    </source>
</evidence>
<dbReference type="Proteomes" id="UP000747542">
    <property type="component" value="Unassembled WGS sequence"/>
</dbReference>
<keyword evidence="1" id="KW-0812">Transmembrane</keyword>
<feature type="transmembrane region" description="Helical" evidence="1">
    <location>
        <begin position="43"/>
        <end position="66"/>
    </location>
</feature>
<evidence type="ECO:0000313" key="2">
    <source>
        <dbReference type="EMBL" id="KAG7178186.1"/>
    </source>
</evidence>
<comment type="caution">
    <text evidence="2">The sequence shown here is derived from an EMBL/GenBank/DDBJ whole genome shotgun (WGS) entry which is preliminary data.</text>
</comment>
<keyword evidence="3" id="KW-1185">Reference proteome</keyword>
<name>A0A8J5TM36_HOMAM</name>
<evidence type="ECO:0000256" key="1">
    <source>
        <dbReference type="SAM" id="Phobius"/>
    </source>
</evidence>
<dbReference type="AlphaFoldDB" id="A0A8J5TM36"/>
<gene>
    <name evidence="2" type="ORF">Hamer_G003979</name>
</gene>
<keyword evidence="1" id="KW-0472">Membrane</keyword>
<keyword evidence="1" id="KW-1133">Transmembrane helix</keyword>
<reference evidence="2" key="1">
    <citation type="journal article" date="2021" name="Sci. Adv.">
        <title>The American lobster genome reveals insights on longevity, neural, and immune adaptations.</title>
        <authorList>
            <person name="Polinski J.M."/>
            <person name="Zimin A.V."/>
            <person name="Clark K.F."/>
            <person name="Kohn A.B."/>
            <person name="Sadowski N."/>
            <person name="Timp W."/>
            <person name="Ptitsyn A."/>
            <person name="Khanna P."/>
            <person name="Romanova D.Y."/>
            <person name="Williams P."/>
            <person name="Greenwood S.J."/>
            <person name="Moroz L.L."/>
            <person name="Walt D.R."/>
            <person name="Bodnar A.G."/>
        </authorList>
    </citation>
    <scope>NUCLEOTIDE SEQUENCE</scope>
    <source>
        <strain evidence="2">GMGI-L3</strain>
    </source>
</reference>
<proteinExistence type="predicted"/>
<sequence>MLLQQRIKSFALIRLLWQSELVDRSREEWVHRILMMISHNCQLMFFCTIELYFTACVNGFLSYFLAALQELTQVDKGK</sequence>
<protein>
    <submittedName>
        <fullName evidence="2">Uncharacterized protein</fullName>
    </submittedName>
</protein>
<accession>A0A8J5TM36</accession>
<organism evidence="2 3">
    <name type="scientific">Homarus americanus</name>
    <name type="common">American lobster</name>
    <dbReference type="NCBI Taxonomy" id="6706"/>
    <lineage>
        <taxon>Eukaryota</taxon>
        <taxon>Metazoa</taxon>
        <taxon>Ecdysozoa</taxon>
        <taxon>Arthropoda</taxon>
        <taxon>Crustacea</taxon>
        <taxon>Multicrustacea</taxon>
        <taxon>Malacostraca</taxon>
        <taxon>Eumalacostraca</taxon>
        <taxon>Eucarida</taxon>
        <taxon>Decapoda</taxon>
        <taxon>Pleocyemata</taxon>
        <taxon>Astacidea</taxon>
        <taxon>Nephropoidea</taxon>
        <taxon>Nephropidae</taxon>
        <taxon>Homarus</taxon>
    </lineage>
</organism>